<accession>A0ABP4GG97</accession>
<dbReference type="InterPro" id="IPR001647">
    <property type="entry name" value="HTH_TetR"/>
</dbReference>
<dbReference type="SUPFAM" id="SSF48498">
    <property type="entry name" value="Tetracyclin repressor-like, C-terminal domain"/>
    <property type="match status" value="1"/>
</dbReference>
<evidence type="ECO:0000256" key="3">
    <source>
        <dbReference type="SAM" id="MobiDB-lite"/>
    </source>
</evidence>
<protein>
    <submittedName>
        <fullName evidence="5">TetR/AcrR family transcriptional regulator</fullName>
    </submittedName>
</protein>
<comment type="caution">
    <text evidence="5">The sequence shown here is derived from an EMBL/GenBank/DDBJ whole genome shotgun (WGS) entry which is preliminary data.</text>
</comment>
<dbReference type="RefSeq" id="WP_253861899.1">
    <property type="nucleotide sequence ID" value="NZ_BAAALN010000001.1"/>
</dbReference>
<keyword evidence="1 2" id="KW-0238">DNA-binding</keyword>
<dbReference type="SUPFAM" id="SSF46689">
    <property type="entry name" value="Homeodomain-like"/>
    <property type="match status" value="1"/>
</dbReference>
<dbReference type="PROSITE" id="PS50977">
    <property type="entry name" value="HTH_TETR_2"/>
    <property type="match status" value="1"/>
</dbReference>
<feature type="domain" description="HTH tetR-type" evidence="4">
    <location>
        <begin position="30"/>
        <end position="90"/>
    </location>
</feature>
<proteinExistence type="predicted"/>
<dbReference type="Pfam" id="PF00440">
    <property type="entry name" value="TetR_N"/>
    <property type="match status" value="1"/>
</dbReference>
<sequence>MQPDSGTEQELPAGATADGSDTESETFVEAARRDQIVRAAVAVIADVGYGKASFVRIAGYAGISPGLITYHFRTKERLIRRVLRDIAARQDQAMEGDEPVQGYEDGLRRIVTGHVEHCAARPEEMAARREIMAATLTPALRADIDEHERAGRTELVDFLLAGQQHGEFRPFDPDTFADAMYGALREVPGVLRRRVGTSARDYGRELADLLCTAATGRPPGVTG</sequence>
<gene>
    <name evidence="5" type="ORF">GCM10009676_02550</name>
</gene>
<keyword evidence="6" id="KW-1185">Reference proteome</keyword>
<dbReference type="Proteomes" id="UP001500653">
    <property type="component" value="Unassembled WGS sequence"/>
</dbReference>
<dbReference type="InterPro" id="IPR041490">
    <property type="entry name" value="KstR2_TetR_C"/>
</dbReference>
<feature type="region of interest" description="Disordered" evidence="3">
    <location>
        <begin position="1"/>
        <end position="25"/>
    </location>
</feature>
<dbReference type="InterPro" id="IPR050109">
    <property type="entry name" value="HTH-type_TetR-like_transc_reg"/>
</dbReference>
<dbReference type="PRINTS" id="PR00455">
    <property type="entry name" value="HTHTETR"/>
</dbReference>
<dbReference type="PANTHER" id="PTHR30055:SF226">
    <property type="entry name" value="HTH-TYPE TRANSCRIPTIONAL REGULATOR PKSA"/>
    <property type="match status" value="1"/>
</dbReference>
<name>A0ABP4GG97_9PSEU</name>
<dbReference type="InterPro" id="IPR009057">
    <property type="entry name" value="Homeodomain-like_sf"/>
</dbReference>
<organism evidence="5 6">
    <name type="scientific">Prauserella halophila</name>
    <dbReference type="NCBI Taxonomy" id="185641"/>
    <lineage>
        <taxon>Bacteria</taxon>
        <taxon>Bacillati</taxon>
        <taxon>Actinomycetota</taxon>
        <taxon>Actinomycetes</taxon>
        <taxon>Pseudonocardiales</taxon>
        <taxon>Pseudonocardiaceae</taxon>
        <taxon>Prauserella</taxon>
    </lineage>
</organism>
<reference evidence="6" key="1">
    <citation type="journal article" date="2019" name="Int. J. Syst. Evol. Microbiol.">
        <title>The Global Catalogue of Microorganisms (GCM) 10K type strain sequencing project: providing services to taxonomists for standard genome sequencing and annotation.</title>
        <authorList>
            <consortium name="The Broad Institute Genomics Platform"/>
            <consortium name="The Broad Institute Genome Sequencing Center for Infectious Disease"/>
            <person name="Wu L."/>
            <person name="Ma J."/>
        </authorList>
    </citation>
    <scope>NUCLEOTIDE SEQUENCE [LARGE SCALE GENOMIC DNA]</scope>
    <source>
        <strain evidence="6">JCM 13023</strain>
    </source>
</reference>
<dbReference type="Pfam" id="PF17932">
    <property type="entry name" value="TetR_C_24"/>
    <property type="match status" value="1"/>
</dbReference>
<evidence type="ECO:0000256" key="1">
    <source>
        <dbReference type="ARBA" id="ARBA00023125"/>
    </source>
</evidence>
<evidence type="ECO:0000256" key="2">
    <source>
        <dbReference type="PROSITE-ProRule" id="PRU00335"/>
    </source>
</evidence>
<evidence type="ECO:0000313" key="6">
    <source>
        <dbReference type="Proteomes" id="UP001500653"/>
    </source>
</evidence>
<evidence type="ECO:0000259" key="4">
    <source>
        <dbReference type="PROSITE" id="PS50977"/>
    </source>
</evidence>
<dbReference type="Gene3D" id="1.10.10.60">
    <property type="entry name" value="Homeodomain-like"/>
    <property type="match status" value="1"/>
</dbReference>
<dbReference type="PANTHER" id="PTHR30055">
    <property type="entry name" value="HTH-TYPE TRANSCRIPTIONAL REGULATOR RUTR"/>
    <property type="match status" value="1"/>
</dbReference>
<dbReference type="EMBL" id="BAAALN010000001">
    <property type="protein sequence ID" value="GAA1224485.1"/>
    <property type="molecule type" value="Genomic_DNA"/>
</dbReference>
<dbReference type="Gene3D" id="1.10.357.10">
    <property type="entry name" value="Tetracycline Repressor, domain 2"/>
    <property type="match status" value="1"/>
</dbReference>
<evidence type="ECO:0000313" key="5">
    <source>
        <dbReference type="EMBL" id="GAA1224485.1"/>
    </source>
</evidence>
<dbReference type="InterPro" id="IPR036271">
    <property type="entry name" value="Tet_transcr_reg_TetR-rel_C_sf"/>
</dbReference>
<feature type="DNA-binding region" description="H-T-H motif" evidence="2">
    <location>
        <begin position="53"/>
        <end position="72"/>
    </location>
</feature>